<reference evidence="2" key="1">
    <citation type="submission" date="2023-07" db="EMBL/GenBank/DDBJ databases">
        <authorList>
            <consortium name="AG Swart"/>
            <person name="Singh M."/>
            <person name="Singh A."/>
            <person name="Seah K."/>
            <person name="Emmerich C."/>
        </authorList>
    </citation>
    <scope>NUCLEOTIDE SEQUENCE</scope>
    <source>
        <strain evidence="2">DP1</strain>
    </source>
</reference>
<organism evidence="2 3">
    <name type="scientific">Euplotes crassus</name>
    <dbReference type="NCBI Taxonomy" id="5936"/>
    <lineage>
        <taxon>Eukaryota</taxon>
        <taxon>Sar</taxon>
        <taxon>Alveolata</taxon>
        <taxon>Ciliophora</taxon>
        <taxon>Intramacronucleata</taxon>
        <taxon>Spirotrichea</taxon>
        <taxon>Hypotrichia</taxon>
        <taxon>Euplotida</taxon>
        <taxon>Euplotidae</taxon>
        <taxon>Moneuplotes</taxon>
    </lineage>
</organism>
<feature type="compositionally biased region" description="Polar residues" evidence="1">
    <location>
        <begin position="66"/>
        <end position="91"/>
    </location>
</feature>
<dbReference type="Proteomes" id="UP001295684">
    <property type="component" value="Unassembled WGS sequence"/>
</dbReference>
<gene>
    <name evidence="2" type="ORF">ECRASSUSDP1_LOCUS22539</name>
</gene>
<evidence type="ECO:0000256" key="1">
    <source>
        <dbReference type="SAM" id="MobiDB-lite"/>
    </source>
</evidence>
<feature type="compositionally biased region" description="Basic and acidic residues" evidence="1">
    <location>
        <begin position="33"/>
        <end position="44"/>
    </location>
</feature>
<comment type="caution">
    <text evidence="2">The sequence shown here is derived from an EMBL/GenBank/DDBJ whole genome shotgun (WGS) entry which is preliminary data.</text>
</comment>
<evidence type="ECO:0000313" key="3">
    <source>
        <dbReference type="Proteomes" id="UP001295684"/>
    </source>
</evidence>
<evidence type="ECO:0000313" key="2">
    <source>
        <dbReference type="EMBL" id="CAI2381093.1"/>
    </source>
</evidence>
<name>A0AAD1XY82_EUPCR</name>
<protein>
    <submittedName>
        <fullName evidence="2">Uncharacterized protein</fullName>
    </submittedName>
</protein>
<dbReference type="EMBL" id="CAMPGE010023118">
    <property type="protein sequence ID" value="CAI2381093.1"/>
    <property type="molecule type" value="Genomic_DNA"/>
</dbReference>
<keyword evidence="3" id="KW-1185">Reference proteome</keyword>
<feature type="compositionally biased region" description="Polar residues" evidence="1">
    <location>
        <begin position="10"/>
        <end position="23"/>
    </location>
</feature>
<proteinExistence type="predicted"/>
<dbReference type="AlphaFoldDB" id="A0AAD1XY82"/>
<sequence length="91" mass="10611">MEGNKKFMQIQHQIRQNSESVQDYVSDLSKWTSEIDEKDKDVKQGKRVKPTTKKLPPIRSNKLEQQRLQINKSASYLDTLPTPQNPSQERA</sequence>
<accession>A0AAD1XY82</accession>
<feature type="region of interest" description="Disordered" evidence="1">
    <location>
        <begin position="1"/>
        <end position="91"/>
    </location>
</feature>